<keyword evidence="2" id="KW-1185">Reference proteome</keyword>
<comment type="caution">
    <text evidence="1">The sequence shown here is derived from an EMBL/GenBank/DDBJ whole genome shotgun (WGS) entry which is preliminary data.</text>
</comment>
<proteinExistence type="predicted"/>
<protein>
    <submittedName>
        <fullName evidence="1">Uncharacterized protein</fullName>
    </submittedName>
</protein>
<dbReference type="OrthoDB" id="10256089at2759"/>
<accession>A0A9W9ZF42</accession>
<sequence length="130" mass="14731">MCCQAEDYLTALQFLYNGFIRALAAKDLMRCLRLEQQGLHLVDKVKSLGARVHEMVSDEGELDARQQVSTQHVEFLVNMSRATRRRDWAWFEIAESELQKFCSGDGHQADAVLQAVFLKIKKSLPGASES</sequence>
<dbReference type="AlphaFoldDB" id="A0A9W9ZF42"/>
<dbReference type="EMBL" id="MU826353">
    <property type="protein sequence ID" value="KAJ7380361.1"/>
    <property type="molecule type" value="Genomic_DNA"/>
</dbReference>
<evidence type="ECO:0000313" key="1">
    <source>
        <dbReference type="EMBL" id="KAJ7380361.1"/>
    </source>
</evidence>
<reference evidence="1" key="1">
    <citation type="submission" date="2023-01" db="EMBL/GenBank/DDBJ databases">
        <title>Genome assembly of the deep-sea coral Lophelia pertusa.</title>
        <authorList>
            <person name="Herrera S."/>
            <person name="Cordes E."/>
        </authorList>
    </citation>
    <scope>NUCLEOTIDE SEQUENCE</scope>
    <source>
        <strain evidence="1">USNM1676648</strain>
        <tissue evidence="1">Polyp</tissue>
    </source>
</reference>
<dbReference type="Proteomes" id="UP001163046">
    <property type="component" value="Unassembled WGS sequence"/>
</dbReference>
<organism evidence="1 2">
    <name type="scientific">Desmophyllum pertusum</name>
    <dbReference type="NCBI Taxonomy" id="174260"/>
    <lineage>
        <taxon>Eukaryota</taxon>
        <taxon>Metazoa</taxon>
        <taxon>Cnidaria</taxon>
        <taxon>Anthozoa</taxon>
        <taxon>Hexacorallia</taxon>
        <taxon>Scleractinia</taxon>
        <taxon>Caryophylliina</taxon>
        <taxon>Caryophylliidae</taxon>
        <taxon>Desmophyllum</taxon>
    </lineage>
</organism>
<gene>
    <name evidence="1" type="ORF">OS493_008813</name>
</gene>
<name>A0A9W9ZF42_9CNID</name>
<evidence type="ECO:0000313" key="2">
    <source>
        <dbReference type="Proteomes" id="UP001163046"/>
    </source>
</evidence>